<dbReference type="InterPro" id="IPR043128">
    <property type="entry name" value="Rev_trsase/Diguanyl_cyclase"/>
</dbReference>
<dbReference type="Gene3D" id="3.30.450.20">
    <property type="entry name" value="PAS domain"/>
    <property type="match status" value="1"/>
</dbReference>
<evidence type="ECO:0000313" key="7">
    <source>
        <dbReference type="EMBL" id="BBO33759.1"/>
    </source>
</evidence>
<dbReference type="Pfam" id="PF13487">
    <property type="entry name" value="HD_5"/>
    <property type="match status" value="1"/>
</dbReference>
<dbReference type="InterPro" id="IPR035965">
    <property type="entry name" value="PAS-like_dom_sf"/>
</dbReference>
<evidence type="ECO:0000259" key="5">
    <source>
        <dbReference type="PROSITE" id="PS50887"/>
    </source>
</evidence>
<proteinExistence type="predicted"/>
<feature type="region of interest" description="Disordered" evidence="3">
    <location>
        <begin position="1"/>
        <end position="80"/>
    </location>
</feature>
<dbReference type="InterPro" id="IPR013767">
    <property type="entry name" value="PAS_fold"/>
</dbReference>
<dbReference type="PANTHER" id="PTHR45138">
    <property type="entry name" value="REGULATORY COMPONENTS OF SENSORY TRANSDUCTION SYSTEM"/>
    <property type="match status" value="1"/>
</dbReference>
<dbReference type="Gene3D" id="3.30.70.270">
    <property type="match status" value="1"/>
</dbReference>
<dbReference type="PANTHER" id="PTHR45138:SF9">
    <property type="entry name" value="DIGUANYLATE CYCLASE DGCM-RELATED"/>
    <property type="match status" value="1"/>
</dbReference>
<dbReference type="InterPro" id="IPR029787">
    <property type="entry name" value="Nucleotide_cyclase"/>
</dbReference>
<evidence type="ECO:0000259" key="4">
    <source>
        <dbReference type="PROSITE" id="PS50112"/>
    </source>
</evidence>
<dbReference type="InterPro" id="IPR000014">
    <property type="entry name" value="PAS"/>
</dbReference>
<dbReference type="NCBIfam" id="TIGR00254">
    <property type="entry name" value="GGDEF"/>
    <property type="match status" value="1"/>
</dbReference>
<dbReference type="InterPro" id="IPR003607">
    <property type="entry name" value="HD/PDEase_dom"/>
</dbReference>
<evidence type="ECO:0000256" key="1">
    <source>
        <dbReference type="ARBA" id="ARBA00012528"/>
    </source>
</evidence>
<comment type="catalytic activity">
    <reaction evidence="2">
        <text>2 GTP = 3',3'-c-di-GMP + 2 diphosphate</text>
        <dbReference type="Rhea" id="RHEA:24898"/>
        <dbReference type="ChEBI" id="CHEBI:33019"/>
        <dbReference type="ChEBI" id="CHEBI:37565"/>
        <dbReference type="ChEBI" id="CHEBI:58805"/>
        <dbReference type="EC" id="2.7.7.65"/>
    </reaction>
</comment>
<feature type="domain" description="HD-GYP" evidence="6">
    <location>
        <begin position="86"/>
        <end position="281"/>
    </location>
</feature>
<dbReference type="GO" id="GO:0005886">
    <property type="term" value="C:plasma membrane"/>
    <property type="evidence" value="ECO:0007669"/>
    <property type="project" value="TreeGrafter"/>
</dbReference>
<dbReference type="SMART" id="SM00471">
    <property type="entry name" value="HDc"/>
    <property type="match status" value="1"/>
</dbReference>
<protein>
    <recommendedName>
        <fullName evidence="1">diguanylate cyclase</fullName>
        <ecNumber evidence="1">2.7.7.65</ecNumber>
    </recommendedName>
</protein>
<evidence type="ECO:0000259" key="6">
    <source>
        <dbReference type="PROSITE" id="PS51832"/>
    </source>
</evidence>
<dbReference type="SMART" id="SM00267">
    <property type="entry name" value="GGDEF"/>
    <property type="match status" value="1"/>
</dbReference>
<dbReference type="InterPro" id="IPR037522">
    <property type="entry name" value="HD_GYP_dom"/>
</dbReference>
<dbReference type="SUPFAM" id="SSF55073">
    <property type="entry name" value="Nucleotide cyclase"/>
    <property type="match status" value="1"/>
</dbReference>
<dbReference type="PROSITE" id="PS50887">
    <property type="entry name" value="GGDEF"/>
    <property type="match status" value="1"/>
</dbReference>
<dbReference type="RefSeq" id="WP_152099473.1">
    <property type="nucleotide sequence ID" value="NZ_AP021861.1"/>
</dbReference>
<feature type="domain" description="GGDEF" evidence="5">
    <location>
        <begin position="483"/>
        <end position="614"/>
    </location>
</feature>
<dbReference type="PROSITE" id="PS50112">
    <property type="entry name" value="PAS"/>
    <property type="match status" value="1"/>
</dbReference>
<name>A0A5K7XLG1_9BACT</name>
<evidence type="ECO:0000313" key="8">
    <source>
        <dbReference type="Proteomes" id="UP000326837"/>
    </source>
</evidence>
<dbReference type="GO" id="GO:0006355">
    <property type="term" value="P:regulation of DNA-templated transcription"/>
    <property type="evidence" value="ECO:0007669"/>
    <property type="project" value="InterPro"/>
</dbReference>
<reference evidence="8" key="1">
    <citation type="submission" date="2019-10" db="EMBL/GenBank/DDBJ databases">
        <title>Lacipirellula parvula gen. nov., sp. nov., representing a lineage of planctomycetes widespread in freshwater anoxic habitats, and description of the family Lacipirellulaceae.</title>
        <authorList>
            <person name="Dedysh S.N."/>
            <person name="Kulichevskaya I.S."/>
            <person name="Beletsky A.V."/>
            <person name="Rakitin A.L."/>
            <person name="Mardanov A.V."/>
            <person name="Ivanova A.A."/>
            <person name="Saltykova V.X."/>
            <person name="Rijpstra W.I.C."/>
            <person name="Sinninghe Damste J.S."/>
            <person name="Ravin N.V."/>
        </authorList>
    </citation>
    <scope>NUCLEOTIDE SEQUENCE [LARGE SCALE GENOMIC DNA]</scope>
    <source>
        <strain evidence="8">PX69</strain>
    </source>
</reference>
<dbReference type="GO" id="GO:0043709">
    <property type="term" value="P:cell adhesion involved in single-species biofilm formation"/>
    <property type="evidence" value="ECO:0007669"/>
    <property type="project" value="TreeGrafter"/>
</dbReference>
<dbReference type="CDD" id="cd01949">
    <property type="entry name" value="GGDEF"/>
    <property type="match status" value="1"/>
</dbReference>
<dbReference type="Gene3D" id="1.10.3210.10">
    <property type="entry name" value="Hypothetical protein af1432"/>
    <property type="match status" value="1"/>
</dbReference>
<dbReference type="KEGG" id="lpav:PLANPX_3371"/>
<dbReference type="AlphaFoldDB" id="A0A5K7XLG1"/>
<dbReference type="PROSITE" id="PS51832">
    <property type="entry name" value="HD_GYP"/>
    <property type="match status" value="1"/>
</dbReference>
<dbReference type="SUPFAM" id="SSF109604">
    <property type="entry name" value="HD-domain/PDEase-like"/>
    <property type="match status" value="1"/>
</dbReference>
<dbReference type="CDD" id="cd00077">
    <property type="entry name" value="HDc"/>
    <property type="match status" value="1"/>
</dbReference>
<dbReference type="Proteomes" id="UP000326837">
    <property type="component" value="Chromosome"/>
</dbReference>
<dbReference type="EMBL" id="AP021861">
    <property type="protein sequence ID" value="BBO33759.1"/>
    <property type="molecule type" value="Genomic_DNA"/>
</dbReference>
<dbReference type="InterPro" id="IPR000160">
    <property type="entry name" value="GGDEF_dom"/>
</dbReference>
<organism evidence="7 8">
    <name type="scientific">Lacipirellula parvula</name>
    <dbReference type="NCBI Taxonomy" id="2650471"/>
    <lineage>
        <taxon>Bacteria</taxon>
        <taxon>Pseudomonadati</taxon>
        <taxon>Planctomycetota</taxon>
        <taxon>Planctomycetia</taxon>
        <taxon>Pirellulales</taxon>
        <taxon>Lacipirellulaceae</taxon>
        <taxon>Lacipirellula</taxon>
    </lineage>
</organism>
<dbReference type="CDD" id="cd00130">
    <property type="entry name" value="PAS"/>
    <property type="match status" value="1"/>
</dbReference>
<feature type="domain" description="PAS" evidence="4">
    <location>
        <begin position="323"/>
        <end position="371"/>
    </location>
</feature>
<dbReference type="FunFam" id="3.30.70.270:FF:000001">
    <property type="entry name" value="Diguanylate cyclase domain protein"/>
    <property type="match status" value="1"/>
</dbReference>
<gene>
    <name evidence="7" type="ORF">PLANPX_3371</name>
</gene>
<dbReference type="Pfam" id="PF00989">
    <property type="entry name" value="PAS"/>
    <property type="match status" value="1"/>
</dbReference>
<dbReference type="SUPFAM" id="SSF55785">
    <property type="entry name" value="PYP-like sensor domain (PAS domain)"/>
    <property type="match status" value="1"/>
</dbReference>
<keyword evidence="8" id="KW-1185">Reference proteome</keyword>
<accession>A0A5K7XLG1</accession>
<evidence type="ECO:0000256" key="3">
    <source>
        <dbReference type="SAM" id="MobiDB-lite"/>
    </source>
</evidence>
<dbReference type="GO" id="GO:0052621">
    <property type="term" value="F:diguanylate cyclase activity"/>
    <property type="evidence" value="ECO:0007669"/>
    <property type="project" value="UniProtKB-EC"/>
</dbReference>
<dbReference type="EC" id="2.7.7.65" evidence="1"/>
<sequence>MPDTDHSSVDPNATNSPPADMRALSTRRRLETESRVAEISSLLSALEEATAETKPAPRSASNNNKKTPVPAAPAPSRPIDHHQNSLVQVRLGLASGLYAALQHKHPPTASHSLRVALGCSTWALYKRLDDETRDAIEAASLLHDVGKVSIPDGVLTKTTGLTPEEEAMLQTHWEAGVHILACCCSSQRVLDAVRYAGRRFDGLGGASPVGGDDLPLEARMIAIVDAFDQMTADPLRGELLSREAALHELFVGAGTQFDPILVNQFIELLSHDQELLTQQVAGRWLNELGKRQTELPWSQLPPTAAPAAAPAAVKDNRSLFEQQLIDSMHDGVIFVDEQRNIFLWSKGAERLTGVSSAAAQGRQFTPSLLDMCNTAGRRVRDDACPVARAIATHAQLRQRLEILGRQGEHVAIDLHAIPVVCRDGHLRGATVLLQDAQPEVSLEERCEALHAEVTKDPMTKVANRAEFDRMLALFIEAHEQAGLPCSLIMADIDHFKSINDTFGHQAGDEAIITVANVLTQACRSGDLVARYGGEEFAVLCADCTMADAAGRAENIRKRVAEASFTSLGTRKITSSFGVAQLQSGDTPETLLRRSDSALLMAKEQGRNQVVQLGSKKEQLQAPKKKWWDFGFFRSTPLIETKLTTEVPIDIAIEKLRGFVTDQQAKIISIRDNRVEIEISSDRVGQNRRKADRPSAYRLELEFSEERLEKTNSFGLAAGSYAQTVINVSIRPKKRRNRRRDDQMERARMALQSLKSYLMAKEVDADARPLPAGAR</sequence>
<evidence type="ECO:0000256" key="2">
    <source>
        <dbReference type="ARBA" id="ARBA00034247"/>
    </source>
</evidence>
<dbReference type="InterPro" id="IPR050469">
    <property type="entry name" value="Diguanylate_Cyclase"/>
</dbReference>
<dbReference type="Pfam" id="PF00990">
    <property type="entry name" value="GGDEF"/>
    <property type="match status" value="1"/>
</dbReference>
<dbReference type="GO" id="GO:1902201">
    <property type="term" value="P:negative regulation of bacterial-type flagellum-dependent cell motility"/>
    <property type="evidence" value="ECO:0007669"/>
    <property type="project" value="TreeGrafter"/>
</dbReference>